<evidence type="ECO:0000256" key="5">
    <source>
        <dbReference type="ARBA" id="ARBA00023136"/>
    </source>
</evidence>
<comment type="subcellular location">
    <subcellularLocation>
        <location evidence="1">Cell membrane</location>
        <topology evidence="1">Multi-pass membrane protein</topology>
    </subcellularLocation>
</comment>
<evidence type="ECO:0000256" key="2">
    <source>
        <dbReference type="ARBA" id="ARBA00022475"/>
    </source>
</evidence>
<gene>
    <name evidence="8" type="ORF">KZJ38_28020</name>
</gene>
<sequence length="347" mass="35849">MSDTHETSHRNAEPASEPSPHVRERPDESGAAASASRLASMEAPWLWSVVGAVLVWLVTVGVFSFSIAGNVVQTALVFAIFMVFVGLGQMIVITAGPGNVDLSMPSAIALSGVVGVQLMKSDNELVIVGIAVALAVGIFVGLANYLLIRMLRIPPIIATLSSSFIVQSVAITQSRDMPPPPPALQAFANGHFFGLPNITWLALVLSALLAVLLHRTVFGRGLSALGQNERAAWLAGVKVERVRCMTYLLSATLAALTGLLLAAVSGGAALDMGVEYMLISIAVVVIGGTLVTGGKATVAGVWGASMFLFLSNAILNAVGAGAGVRSVAYGLLIIAVVMIAGGRRAAR</sequence>
<dbReference type="EMBL" id="CP080096">
    <property type="protein sequence ID" value="QYD73474.1"/>
    <property type="molecule type" value="Genomic_DNA"/>
</dbReference>
<keyword evidence="4 7" id="KW-1133">Transmembrane helix</keyword>
<keyword evidence="5 7" id="KW-0472">Membrane</keyword>
<keyword evidence="2" id="KW-1003">Cell membrane</keyword>
<evidence type="ECO:0000313" key="9">
    <source>
        <dbReference type="Proteomes" id="UP000826462"/>
    </source>
</evidence>
<evidence type="ECO:0000256" key="7">
    <source>
        <dbReference type="SAM" id="Phobius"/>
    </source>
</evidence>
<name>A0ABX8UX15_9BURK</name>
<dbReference type="Pfam" id="PF02653">
    <property type="entry name" value="BPD_transp_2"/>
    <property type="match status" value="1"/>
</dbReference>
<reference evidence="8 9" key="1">
    <citation type="submission" date="2021-07" db="EMBL/GenBank/DDBJ databases">
        <title>Paraburkholderia edwinii protects Aspergillus sp. from phenazines by acting as a toxin sponge.</title>
        <authorList>
            <person name="Dahlstrom K.M."/>
            <person name="Newman D.K."/>
        </authorList>
    </citation>
    <scope>NUCLEOTIDE SEQUENCE [LARGE SCALE GENOMIC DNA]</scope>
    <source>
        <strain evidence="8 9">Pe01</strain>
    </source>
</reference>
<feature type="region of interest" description="Disordered" evidence="6">
    <location>
        <begin position="1"/>
        <end position="29"/>
    </location>
</feature>
<keyword evidence="9" id="KW-1185">Reference proteome</keyword>
<feature type="transmembrane region" description="Helical" evidence="7">
    <location>
        <begin position="327"/>
        <end position="346"/>
    </location>
</feature>
<evidence type="ECO:0000256" key="4">
    <source>
        <dbReference type="ARBA" id="ARBA00022989"/>
    </source>
</evidence>
<protein>
    <submittedName>
        <fullName evidence="8">ABC transporter permease</fullName>
    </submittedName>
</protein>
<organism evidence="8 9">
    <name type="scientific">Paraburkholderia edwinii</name>
    <dbReference type="NCBI Taxonomy" id="2861782"/>
    <lineage>
        <taxon>Bacteria</taxon>
        <taxon>Pseudomonadati</taxon>
        <taxon>Pseudomonadota</taxon>
        <taxon>Betaproteobacteria</taxon>
        <taxon>Burkholderiales</taxon>
        <taxon>Burkholderiaceae</taxon>
        <taxon>Paraburkholderia</taxon>
    </lineage>
</organism>
<evidence type="ECO:0000256" key="6">
    <source>
        <dbReference type="SAM" id="MobiDB-lite"/>
    </source>
</evidence>
<dbReference type="InterPro" id="IPR001851">
    <property type="entry name" value="ABC_transp_permease"/>
</dbReference>
<feature type="compositionally biased region" description="Basic and acidic residues" evidence="6">
    <location>
        <begin position="1"/>
        <end position="12"/>
    </location>
</feature>
<keyword evidence="3 7" id="KW-0812">Transmembrane</keyword>
<evidence type="ECO:0000313" key="8">
    <source>
        <dbReference type="EMBL" id="QYD73474.1"/>
    </source>
</evidence>
<dbReference type="Proteomes" id="UP000826462">
    <property type="component" value="Chromosome 2"/>
</dbReference>
<feature type="transmembrane region" description="Helical" evidence="7">
    <location>
        <begin position="247"/>
        <end position="270"/>
    </location>
</feature>
<feature type="transmembrane region" description="Helical" evidence="7">
    <location>
        <begin position="74"/>
        <end position="95"/>
    </location>
</feature>
<evidence type="ECO:0000256" key="1">
    <source>
        <dbReference type="ARBA" id="ARBA00004651"/>
    </source>
</evidence>
<accession>A0ABX8UX15</accession>
<feature type="transmembrane region" description="Helical" evidence="7">
    <location>
        <begin position="301"/>
        <end position="321"/>
    </location>
</feature>
<feature type="transmembrane region" description="Helical" evidence="7">
    <location>
        <begin position="125"/>
        <end position="148"/>
    </location>
</feature>
<feature type="transmembrane region" description="Helical" evidence="7">
    <location>
        <begin position="192"/>
        <end position="213"/>
    </location>
</feature>
<feature type="transmembrane region" description="Helical" evidence="7">
    <location>
        <begin position="155"/>
        <end position="172"/>
    </location>
</feature>
<feature type="transmembrane region" description="Helical" evidence="7">
    <location>
        <begin position="276"/>
        <end position="294"/>
    </location>
</feature>
<dbReference type="PANTHER" id="PTHR32196">
    <property type="entry name" value="ABC TRANSPORTER PERMEASE PROTEIN YPHD-RELATED-RELATED"/>
    <property type="match status" value="1"/>
</dbReference>
<proteinExistence type="predicted"/>
<feature type="transmembrane region" description="Helical" evidence="7">
    <location>
        <begin position="45"/>
        <end position="68"/>
    </location>
</feature>
<evidence type="ECO:0000256" key="3">
    <source>
        <dbReference type="ARBA" id="ARBA00022692"/>
    </source>
</evidence>
<dbReference type="CDD" id="cd06579">
    <property type="entry name" value="TM_PBP1_transp_AraH_like"/>
    <property type="match status" value="1"/>
</dbReference>